<sequence length="176" mass="20138">MGPRGYSVGRVSVADIIGFSSSEMISSKPDGSLKAWESYIDLENLLKHEIHDGQLSFRGKQVLEVISKQLFDVLREKHREEFNSFITEKVSPIAGDITIENLGTLADLLGAVSRYRAYGSFHFKEKCQLPIFVLVKEAHLVLNENDPDWVKKLTWYDIVLVFNDGKSRVRLRIRRN</sequence>
<protein>
    <submittedName>
        <fullName evidence="1">Uncharacterized protein</fullName>
    </submittedName>
</protein>
<accession>A0A1R3L5Q4</accession>
<evidence type="ECO:0000313" key="2">
    <source>
        <dbReference type="Proteomes" id="UP000243459"/>
    </source>
</evidence>
<name>A0A1R3L5Q4_ASPOF</name>
<dbReference type="EMBL" id="KV863922">
    <property type="protein sequence ID" value="ONK54949.1"/>
    <property type="molecule type" value="Genomic_DNA"/>
</dbReference>
<organism evidence="1 2">
    <name type="scientific">Asparagus officinalis</name>
    <name type="common">Garden asparagus</name>
    <dbReference type="NCBI Taxonomy" id="4686"/>
    <lineage>
        <taxon>Eukaryota</taxon>
        <taxon>Viridiplantae</taxon>
        <taxon>Streptophyta</taxon>
        <taxon>Embryophyta</taxon>
        <taxon>Tracheophyta</taxon>
        <taxon>Spermatophyta</taxon>
        <taxon>Magnoliopsida</taxon>
        <taxon>Liliopsida</taxon>
        <taxon>Asparagales</taxon>
        <taxon>Asparagaceae</taxon>
        <taxon>Asparagoideae</taxon>
        <taxon>Asparagus</taxon>
    </lineage>
</organism>
<reference evidence="2" key="1">
    <citation type="journal article" date="2017" name="Nat. Commun.">
        <title>The asparagus genome sheds light on the origin and evolution of a young Y chromosome.</title>
        <authorList>
            <person name="Harkess A."/>
            <person name="Zhou J."/>
            <person name="Xu C."/>
            <person name="Bowers J.E."/>
            <person name="Van der Hulst R."/>
            <person name="Ayyampalayam S."/>
            <person name="Mercati F."/>
            <person name="Riccardi P."/>
            <person name="McKain M.R."/>
            <person name="Kakrana A."/>
            <person name="Tang H."/>
            <person name="Ray J."/>
            <person name="Groenendijk J."/>
            <person name="Arikit S."/>
            <person name="Mathioni S.M."/>
            <person name="Nakano M."/>
            <person name="Shan H."/>
            <person name="Telgmann-Rauber A."/>
            <person name="Kanno A."/>
            <person name="Yue Z."/>
            <person name="Chen H."/>
            <person name="Li W."/>
            <person name="Chen Y."/>
            <person name="Xu X."/>
            <person name="Zhang Y."/>
            <person name="Luo S."/>
            <person name="Chen H."/>
            <person name="Gao J."/>
            <person name="Mao Z."/>
            <person name="Pires J.C."/>
            <person name="Luo M."/>
            <person name="Kudrna D."/>
            <person name="Wing R.A."/>
            <person name="Meyers B.C."/>
            <person name="Yi K."/>
            <person name="Kong H."/>
            <person name="Lavrijsen P."/>
            <person name="Sunseri F."/>
            <person name="Falavigna A."/>
            <person name="Ye Y."/>
            <person name="Leebens-Mack J.H."/>
            <person name="Chen G."/>
        </authorList>
    </citation>
    <scope>NUCLEOTIDE SEQUENCE [LARGE SCALE GENOMIC DNA]</scope>
    <source>
        <strain evidence="2">cv. DH0086</strain>
    </source>
</reference>
<dbReference type="Gramene" id="ONK54949">
    <property type="protein sequence ID" value="ONK54949"/>
    <property type="gene ID" value="A4U43_UnF9380"/>
</dbReference>
<keyword evidence="2" id="KW-1185">Reference proteome</keyword>
<dbReference type="Proteomes" id="UP000243459">
    <property type="component" value="Unassembled WGS sequence"/>
</dbReference>
<evidence type="ECO:0000313" key="1">
    <source>
        <dbReference type="EMBL" id="ONK54949.1"/>
    </source>
</evidence>
<gene>
    <name evidence="1" type="ORF">A4U43_UnF9380</name>
</gene>
<proteinExistence type="predicted"/>
<dbReference type="AlphaFoldDB" id="A0A1R3L5Q4"/>